<feature type="domain" description="HTH luxR-type" evidence="3">
    <location>
        <begin position="849"/>
        <end position="914"/>
    </location>
</feature>
<dbReference type="CDD" id="cd06170">
    <property type="entry name" value="LuxR_C_like"/>
    <property type="match status" value="1"/>
</dbReference>
<dbReference type="Proteomes" id="UP001589810">
    <property type="component" value="Unassembled WGS sequence"/>
</dbReference>
<dbReference type="Gene3D" id="3.40.50.300">
    <property type="entry name" value="P-loop containing nucleotide triphosphate hydrolases"/>
    <property type="match status" value="1"/>
</dbReference>
<comment type="caution">
    <text evidence="4">The sequence shown here is derived from an EMBL/GenBank/DDBJ whole genome shotgun (WGS) entry which is preliminary data.</text>
</comment>
<protein>
    <submittedName>
        <fullName evidence="4">AAA family ATPase</fullName>
    </submittedName>
</protein>
<dbReference type="PANTHER" id="PTHR16305">
    <property type="entry name" value="TESTICULAR SOLUBLE ADENYLYL CYCLASE"/>
    <property type="match status" value="1"/>
</dbReference>
<dbReference type="Pfam" id="PF13191">
    <property type="entry name" value="AAA_16"/>
    <property type="match status" value="1"/>
</dbReference>
<evidence type="ECO:0000313" key="4">
    <source>
        <dbReference type="EMBL" id="MFC0547741.1"/>
    </source>
</evidence>
<evidence type="ECO:0000256" key="2">
    <source>
        <dbReference type="ARBA" id="ARBA00022840"/>
    </source>
</evidence>
<name>A0ABV6N6U0_9PSEU</name>
<dbReference type="PRINTS" id="PR00038">
    <property type="entry name" value="HTHLUXR"/>
</dbReference>
<dbReference type="SUPFAM" id="SSF46894">
    <property type="entry name" value="C-terminal effector domain of the bipartite response regulators"/>
    <property type="match status" value="1"/>
</dbReference>
<reference evidence="4 5" key="1">
    <citation type="submission" date="2024-09" db="EMBL/GenBank/DDBJ databases">
        <authorList>
            <person name="Sun Q."/>
            <person name="Mori K."/>
        </authorList>
    </citation>
    <scope>NUCLEOTIDE SEQUENCE [LARGE SCALE GENOMIC DNA]</scope>
    <source>
        <strain evidence="4 5">TBRC 1432</strain>
    </source>
</reference>
<dbReference type="SUPFAM" id="SSF52540">
    <property type="entry name" value="P-loop containing nucleoside triphosphate hydrolases"/>
    <property type="match status" value="1"/>
</dbReference>
<organism evidence="4 5">
    <name type="scientific">Kutzneria chonburiensis</name>
    <dbReference type="NCBI Taxonomy" id="1483604"/>
    <lineage>
        <taxon>Bacteria</taxon>
        <taxon>Bacillati</taxon>
        <taxon>Actinomycetota</taxon>
        <taxon>Actinomycetes</taxon>
        <taxon>Pseudonocardiales</taxon>
        <taxon>Pseudonocardiaceae</taxon>
        <taxon>Kutzneria</taxon>
    </lineage>
</organism>
<proteinExistence type="predicted"/>
<dbReference type="InterPro" id="IPR036388">
    <property type="entry name" value="WH-like_DNA-bd_sf"/>
</dbReference>
<dbReference type="Pfam" id="PF00196">
    <property type="entry name" value="GerE"/>
    <property type="match status" value="1"/>
</dbReference>
<evidence type="ECO:0000313" key="5">
    <source>
        <dbReference type="Proteomes" id="UP001589810"/>
    </source>
</evidence>
<dbReference type="InterPro" id="IPR016032">
    <property type="entry name" value="Sig_transdc_resp-reg_C-effctor"/>
</dbReference>
<evidence type="ECO:0000256" key="1">
    <source>
        <dbReference type="ARBA" id="ARBA00022741"/>
    </source>
</evidence>
<evidence type="ECO:0000259" key="3">
    <source>
        <dbReference type="PROSITE" id="PS50043"/>
    </source>
</evidence>
<dbReference type="InterPro" id="IPR027417">
    <property type="entry name" value="P-loop_NTPase"/>
</dbReference>
<gene>
    <name evidence="4" type="ORF">ACFFH7_39970</name>
</gene>
<keyword evidence="5" id="KW-1185">Reference proteome</keyword>
<dbReference type="PROSITE" id="PS50043">
    <property type="entry name" value="HTH_LUXR_2"/>
    <property type="match status" value="1"/>
</dbReference>
<dbReference type="RefSeq" id="WP_273938405.1">
    <property type="nucleotide sequence ID" value="NZ_CP097263.1"/>
</dbReference>
<sequence length="914" mass="97994">MSTVEGSAPMAHDGTLVGRSRDLARIDELLLGDGTALLLSGEPGVGKSVVLDAVARAAAANGVRVLRADGVEFEADMAFAGLNQLLLPVMTAADGLDGPYRDALHVAVGLGDGVSPGRMAVSNAVLTLLRAVAVDRPLLLVVDDLQWMDRSSVGVLGFVARRLSGTRVGVIAASRLAEGVFPCGTMPEYQLPPLDDQSARLLVGARFPGLAERVRQRVLDEARGNALALLELPAALTGPQQTAQASLPSVLPLTDRLRALYASRIGGLSGSCRRLVLLAALDGTGDLQVVLQAADSRDDLARLAEVERDQLINVDEGRGRLAFRHPLIRAAVVEESTSAERREAHRALAGVLESQPDRLAWHLAEAVLRPDEHVAELLQQTAHRMLQRGDSVGAVVALTRAAHISPPGEGRSRRFAEAAYIGAEGAGVLAHASELLADARRAGPETLHAAIAAVYLLINDDGSMDTAYRLLVGAIEADHDDAALADALHALLLVCWWSGREELWRSFHAAVEQRKSELPFVLRLTALTYPDPARTAKLALPDADDLVAAAHDETDPAVIVRIGVALFYLDRLVDVRDAMWRVVRNGRDGGPPRRHLTALMIICLDHYLTGEWDEVARAAEEGIAVCDSSGYRFFRWYFDYITMLLAGARGDSATAFRLGERVVRWATPRGAGTAVVYANQARTLACLGSGDYERAYQYATAVTPVGSLASHVPHAMWGAMDLVEAAVRTGRRAEAAAHVRALQEADIAALSPRFALMVAGAEALCATSDDEALRLYEKALSTPGVERWPFEAARVRLAYGERLRRARAIVEARGPLADALATFEWLGAQPWVQRTQKELRAAGQSTPSTSDGALPLTPQELEVAQLAASGLTNKQIAERLFLSHRTVGAHLYQIFPKLGITSRAALRDALAAVG</sequence>
<dbReference type="Gene3D" id="1.10.10.10">
    <property type="entry name" value="Winged helix-like DNA-binding domain superfamily/Winged helix DNA-binding domain"/>
    <property type="match status" value="1"/>
</dbReference>
<dbReference type="PANTHER" id="PTHR16305:SF35">
    <property type="entry name" value="TRANSCRIPTIONAL ACTIVATOR DOMAIN"/>
    <property type="match status" value="1"/>
</dbReference>
<keyword evidence="2" id="KW-0067">ATP-binding</keyword>
<dbReference type="InterPro" id="IPR000792">
    <property type="entry name" value="Tscrpt_reg_LuxR_C"/>
</dbReference>
<keyword evidence="1" id="KW-0547">Nucleotide-binding</keyword>
<dbReference type="SMART" id="SM00421">
    <property type="entry name" value="HTH_LUXR"/>
    <property type="match status" value="1"/>
</dbReference>
<dbReference type="InterPro" id="IPR041664">
    <property type="entry name" value="AAA_16"/>
</dbReference>
<dbReference type="EMBL" id="JBHLUD010000014">
    <property type="protein sequence ID" value="MFC0547741.1"/>
    <property type="molecule type" value="Genomic_DNA"/>
</dbReference>
<accession>A0ABV6N6U0</accession>